<dbReference type="RefSeq" id="WP_170311386.1">
    <property type="nucleotide sequence ID" value="NZ_SSHJ02000009.1"/>
</dbReference>
<keyword evidence="3" id="KW-1185">Reference proteome</keyword>
<dbReference type="Proteomes" id="UP001517247">
    <property type="component" value="Unassembled WGS sequence"/>
</dbReference>
<protein>
    <submittedName>
        <fullName evidence="2">Uncharacterized protein</fullName>
    </submittedName>
</protein>
<keyword evidence="1" id="KW-1133">Transmembrane helix</keyword>
<evidence type="ECO:0000313" key="2">
    <source>
        <dbReference type="EMBL" id="MFN0257352.1"/>
    </source>
</evidence>
<sequence length="45" mass="5033">MERNLILHAVVILIFTAANIVKILDVIIVDIEWLLCLTDAEINSA</sequence>
<dbReference type="EMBL" id="SSHJ02000009">
    <property type="protein sequence ID" value="MFN0257352.1"/>
    <property type="molecule type" value="Genomic_DNA"/>
</dbReference>
<reference evidence="2 3" key="1">
    <citation type="submission" date="2024-12" db="EMBL/GenBank/DDBJ databases">
        <authorList>
            <person name="Hu S."/>
        </authorList>
    </citation>
    <scope>NUCLEOTIDE SEQUENCE [LARGE SCALE GENOMIC DNA]</scope>
    <source>
        <strain evidence="2 3">THG-T11</strain>
    </source>
</reference>
<gene>
    <name evidence="2" type="ORF">E6A44_017305</name>
</gene>
<accession>A0ABW9JDH1</accession>
<keyword evidence="1" id="KW-0812">Transmembrane</keyword>
<evidence type="ECO:0000256" key="1">
    <source>
        <dbReference type="SAM" id="Phobius"/>
    </source>
</evidence>
<organism evidence="2 3">
    <name type="scientific">Pedobacter ureilyticus</name>
    <dbReference type="NCBI Taxonomy" id="1393051"/>
    <lineage>
        <taxon>Bacteria</taxon>
        <taxon>Pseudomonadati</taxon>
        <taxon>Bacteroidota</taxon>
        <taxon>Sphingobacteriia</taxon>
        <taxon>Sphingobacteriales</taxon>
        <taxon>Sphingobacteriaceae</taxon>
        <taxon>Pedobacter</taxon>
    </lineage>
</organism>
<feature type="transmembrane region" description="Helical" evidence="1">
    <location>
        <begin position="6"/>
        <end position="24"/>
    </location>
</feature>
<comment type="caution">
    <text evidence="2">The sequence shown here is derived from an EMBL/GenBank/DDBJ whole genome shotgun (WGS) entry which is preliminary data.</text>
</comment>
<name>A0ABW9JDH1_9SPHI</name>
<evidence type="ECO:0000313" key="3">
    <source>
        <dbReference type="Proteomes" id="UP001517247"/>
    </source>
</evidence>
<keyword evidence="1" id="KW-0472">Membrane</keyword>
<proteinExistence type="predicted"/>